<dbReference type="InterPro" id="IPR051432">
    <property type="entry name" value="KCNMA1_auxiliary"/>
</dbReference>
<proteinExistence type="predicted"/>
<dbReference type="InParanoid" id="A0A2H3EIS0"/>
<dbReference type="PROSITE" id="PS51450">
    <property type="entry name" value="LRR"/>
    <property type="match status" value="2"/>
</dbReference>
<reference evidence="15" key="1">
    <citation type="journal article" date="2017" name="Nat. Ecol. Evol.">
        <title>Genome expansion and lineage-specific genetic innovations in the forest pathogenic fungi Armillaria.</title>
        <authorList>
            <person name="Sipos G."/>
            <person name="Prasanna A.N."/>
            <person name="Walter M.C."/>
            <person name="O'Connor E."/>
            <person name="Balint B."/>
            <person name="Krizsan K."/>
            <person name="Kiss B."/>
            <person name="Hess J."/>
            <person name="Varga T."/>
            <person name="Slot J."/>
            <person name="Riley R."/>
            <person name="Boka B."/>
            <person name="Rigling D."/>
            <person name="Barry K."/>
            <person name="Lee J."/>
            <person name="Mihaltcheva S."/>
            <person name="LaButti K."/>
            <person name="Lipzen A."/>
            <person name="Waldron R."/>
            <person name="Moloney N.M."/>
            <person name="Sperisen C."/>
            <person name="Kredics L."/>
            <person name="Vagvoelgyi C."/>
            <person name="Patrignani A."/>
            <person name="Fitzpatrick D."/>
            <person name="Nagy I."/>
            <person name="Doyle S."/>
            <person name="Anderson J.B."/>
            <person name="Grigoriev I.V."/>
            <person name="Gueldener U."/>
            <person name="Muensterkoetter M."/>
            <person name="Nagy L.G."/>
        </authorList>
    </citation>
    <scope>NUCLEOTIDE SEQUENCE [LARGE SCALE GENOMIC DNA]</scope>
    <source>
        <strain evidence="15">Ar21-2</strain>
    </source>
</reference>
<sequence length="499" mass="55827">MYYPRTRSNSPPSSSPPSSPSPCIDSSPPSSPNIYDIDSEPESFHPSPHPYAASIKATKRPPEYDAEKGKYANKRPLPQSPNDQVAKRRRQMSHMDLKDSDFDDMVIDAVELNVADTRLDPEPSFELDSSTLLAQDEKIWEDAMDEMYRTGCGQVDLVGRGLQLIPDAAIDDLSKFFVPSDKQEREYVSESPISPVLQQKVFRRNFTAPATTDASKSRFATRQSTRSVLSLGVPREEIHLQLRNNAISVLPIDLFDLQKLTLLGLQQNRLTSIPPEIVQLENLRELNLSMNRLEYLPSEMLRMKLTKLALIGNPWKQAPDQSPRPISETRHILPHVIPLSELCLRTLLSPPTPPSGQTVLERYYDLPLAEDKYDITDRRLWPSIGPHLKSILVACVPNSVYIDPDLPPAMGTGACGCGCVFVQHAEERFTWESIVAGFDLGERAKVPVRWRGCQWGCLDSLEGSQGGEEELPTDVLSDEDVVRPIEVGQGQLDFSDDEA</sequence>
<keyword evidence="3" id="KW-1003">Cell membrane</keyword>
<dbReference type="GO" id="GO:0034220">
    <property type="term" value="P:monoatomic ion transmembrane transport"/>
    <property type="evidence" value="ECO:0007669"/>
    <property type="project" value="UniProtKB-KW"/>
</dbReference>
<dbReference type="Gene3D" id="3.80.10.10">
    <property type="entry name" value="Ribonuclease Inhibitor"/>
    <property type="match status" value="1"/>
</dbReference>
<evidence type="ECO:0000256" key="4">
    <source>
        <dbReference type="ARBA" id="ARBA00022614"/>
    </source>
</evidence>
<dbReference type="SMART" id="SM00369">
    <property type="entry name" value="LRR_TYP"/>
    <property type="match status" value="2"/>
</dbReference>
<evidence type="ECO:0000256" key="1">
    <source>
        <dbReference type="ARBA" id="ARBA00004162"/>
    </source>
</evidence>
<dbReference type="OMA" id="ISETRHI"/>
<dbReference type="InterPro" id="IPR032675">
    <property type="entry name" value="LRR_dom_sf"/>
</dbReference>
<feature type="compositionally biased region" description="Basic and acidic residues" evidence="13">
    <location>
        <begin position="60"/>
        <end position="70"/>
    </location>
</feature>
<dbReference type="GO" id="GO:0005886">
    <property type="term" value="C:plasma membrane"/>
    <property type="evidence" value="ECO:0007669"/>
    <property type="project" value="UniProtKB-SubCell"/>
</dbReference>
<evidence type="ECO:0000313" key="14">
    <source>
        <dbReference type="EMBL" id="PBK99116.1"/>
    </source>
</evidence>
<evidence type="ECO:0000256" key="3">
    <source>
        <dbReference type="ARBA" id="ARBA00022475"/>
    </source>
</evidence>
<accession>A0A2H3EIS0</accession>
<keyword evidence="15" id="KW-1185">Reference proteome</keyword>
<dbReference type="InterPro" id="IPR001611">
    <property type="entry name" value="Leu-rich_rpt"/>
</dbReference>
<keyword evidence="5" id="KW-0812">Transmembrane</keyword>
<evidence type="ECO:0000256" key="2">
    <source>
        <dbReference type="ARBA" id="ARBA00022448"/>
    </source>
</evidence>
<dbReference type="Proteomes" id="UP000217790">
    <property type="component" value="Unassembled WGS sequence"/>
</dbReference>
<dbReference type="AlphaFoldDB" id="A0A2H3EIS0"/>
<keyword evidence="4" id="KW-0433">Leucine-rich repeat</keyword>
<evidence type="ECO:0000256" key="9">
    <source>
        <dbReference type="ARBA" id="ARBA00023065"/>
    </source>
</evidence>
<protein>
    <recommendedName>
        <fullName evidence="16">L domain-like protein</fullName>
    </recommendedName>
</protein>
<keyword evidence="2" id="KW-0813">Transport</keyword>
<evidence type="ECO:0000256" key="6">
    <source>
        <dbReference type="ARBA" id="ARBA00022729"/>
    </source>
</evidence>
<evidence type="ECO:0000313" key="15">
    <source>
        <dbReference type="Proteomes" id="UP000217790"/>
    </source>
</evidence>
<evidence type="ECO:0000256" key="5">
    <source>
        <dbReference type="ARBA" id="ARBA00022692"/>
    </source>
</evidence>
<evidence type="ECO:0008006" key="16">
    <source>
        <dbReference type="Google" id="ProtNLM"/>
    </source>
</evidence>
<evidence type="ECO:0000256" key="11">
    <source>
        <dbReference type="ARBA" id="ARBA00023157"/>
    </source>
</evidence>
<feature type="region of interest" description="Disordered" evidence="13">
    <location>
        <begin position="1"/>
        <end position="91"/>
    </location>
</feature>
<dbReference type="PANTHER" id="PTHR46473">
    <property type="entry name" value="GH08155P"/>
    <property type="match status" value="1"/>
</dbReference>
<keyword evidence="12" id="KW-0407">Ion channel</keyword>
<keyword evidence="8" id="KW-1133">Transmembrane helix</keyword>
<keyword evidence="11" id="KW-1015">Disulfide bond</keyword>
<keyword evidence="7" id="KW-0677">Repeat</keyword>
<evidence type="ECO:0000256" key="13">
    <source>
        <dbReference type="SAM" id="MobiDB-lite"/>
    </source>
</evidence>
<dbReference type="SUPFAM" id="SSF52075">
    <property type="entry name" value="Outer arm dynein light chain 1"/>
    <property type="match status" value="1"/>
</dbReference>
<comment type="subcellular location">
    <subcellularLocation>
        <location evidence="1">Cell membrane</location>
        <topology evidence="1">Single-pass membrane protein</topology>
    </subcellularLocation>
</comment>
<name>A0A2H3EIS0_ARMGA</name>
<dbReference type="EMBL" id="KZ293647">
    <property type="protein sequence ID" value="PBK99116.1"/>
    <property type="molecule type" value="Genomic_DNA"/>
</dbReference>
<evidence type="ECO:0000256" key="10">
    <source>
        <dbReference type="ARBA" id="ARBA00023136"/>
    </source>
</evidence>
<dbReference type="InterPro" id="IPR003591">
    <property type="entry name" value="Leu-rich_rpt_typical-subtyp"/>
</dbReference>
<dbReference type="Pfam" id="PF13855">
    <property type="entry name" value="LRR_8"/>
    <property type="match status" value="1"/>
</dbReference>
<keyword evidence="9" id="KW-0406">Ion transport</keyword>
<gene>
    <name evidence="14" type="ORF">ARMGADRAFT_1160865</name>
</gene>
<evidence type="ECO:0000256" key="12">
    <source>
        <dbReference type="ARBA" id="ARBA00023303"/>
    </source>
</evidence>
<dbReference type="PANTHER" id="PTHR46473:SF10">
    <property type="entry name" value="LD45603P-RELATED"/>
    <property type="match status" value="1"/>
</dbReference>
<dbReference type="OrthoDB" id="660555at2759"/>
<evidence type="ECO:0000256" key="7">
    <source>
        <dbReference type="ARBA" id="ARBA00022737"/>
    </source>
</evidence>
<keyword evidence="6" id="KW-0732">Signal</keyword>
<organism evidence="14 15">
    <name type="scientific">Armillaria gallica</name>
    <name type="common">Bulbous honey fungus</name>
    <name type="synonym">Armillaria bulbosa</name>
    <dbReference type="NCBI Taxonomy" id="47427"/>
    <lineage>
        <taxon>Eukaryota</taxon>
        <taxon>Fungi</taxon>
        <taxon>Dikarya</taxon>
        <taxon>Basidiomycota</taxon>
        <taxon>Agaricomycotina</taxon>
        <taxon>Agaricomycetes</taxon>
        <taxon>Agaricomycetidae</taxon>
        <taxon>Agaricales</taxon>
        <taxon>Marasmiineae</taxon>
        <taxon>Physalacriaceae</taxon>
        <taxon>Armillaria</taxon>
    </lineage>
</organism>
<dbReference type="STRING" id="47427.A0A2H3EIS0"/>
<evidence type="ECO:0000256" key="8">
    <source>
        <dbReference type="ARBA" id="ARBA00022989"/>
    </source>
</evidence>
<keyword evidence="10" id="KW-0472">Membrane</keyword>